<comment type="caution">
    <text evidence="11">The sequence shown here is derived from an EMBL/GenBank/DDBJ whole genome shotgun (WGS) entry which is preliminary data.</text>
</comment>
<dbReference type="GO" id="GO:0034204">
    <property type="term" value="P:lipid translocation"/>
    <property type="evidence" value="ECO:0007669"/>
    <property type="project" value="TreeGrafter"/>
</dbReference>
<evidence type="ECO:0000256" key="7">
    <source>
        <dbReference type="ARBA" id="ARBA00023136"/>
    </source>
</evidence>
<keyword evidence="5" id="KW-0573">Peptidoglycan synthesis</keyword>
<feature type="transmembrane region" description="Helical" evidence="10">
    <location>
        <begin position="80"/>
        <end position="102"/>
    </location>
</feature>
<dbReference type="GO" id="GO:0015648">
    <property type="term" value="F:lipid-linked peptidoglycan transporter activity"/>
    <property type="evidence" value="ECO:0007669"/>
    <property type="project" value="TreeGrafter"/>
</dbReference>
<dbReference type="InterPro" id="IPR051050">
    <property type="entry name" value="Lipid_II_flippase_MurJ/MviN"/>
</dbReference>
<feature type="transmembrane region" description="Helical" evidence="10">
    <location>
        <begin position="42"/>
        <end position="68"/>
    </location>
</feature>
<name>A0A1J5UN12_9GAMM</name>
<feature type="transmembrane region" description="Helical" evidence="10">
    <location>
        <begin position="375"/>
        <end position="395"/>
    </location>
</feature>
<gene>
    <name evidence="11" type="ORF">BGC33_07275</name>
</gene>
<proteinExistence type="inferred from homology"/>
<evidence type="ECO:0000256" key="2">
    <source>
        <dbReference type="ARBA" id="ARBA00022475"/>
    </source>
</evidence>
<feature type="transmembrane region" description="Helical" evidence="10">
    <location>
        <begin position="181"/>
        <end position="204"/>
    </location>
</feature>
<evidence type="ECO:0000256" key="1">
    <source>
        <dbReference type="ARBA" id="ARBA00004651"/>
    </source>
</evidence>
<dbReference type="InterPro" id="IPR004268">
    <property type="entry name" value="MurJ"/>
</dbReference>
<reference evidence="12" key="1">
    <citation type="submission" date="2016-09" db="EMBL/GenBank/DDBJ databases">
        <title>Genome Sequence of Bathymodiolus thermophilus sulfur-oxidizing gill endosymbiont.</title>
        <authorList>
            <person name="Ponnudurai R."/>
            <person name="Kleiner M."/>
            <person name="Sayavedra L."/>
            <person name="Thuermer A."/>
            <person name="Felbeck H."/>
            <person name="Schlueter R."/>
            <person name="Schweder T."/>
            <person name="Markert S."/>
        </authorList>
    </citation>
    <scope>NUCLEOTIDE SEQUENCE [LARGE SCALE GENOMIC DNA]</scope>
    <source>
        <strain evidence="12">BAT/CrabSpa'14</strain>
    </source>
</reference>
<dbReference type="GO" id="GO:0008360">
    <property type="term" value="P:regulation of cell shape"/>
    <property type="evidence" value="ECO:0007669"/>
    <property type="project" value="UniProtKB-KW"/>
</dbReference>
<comment type="similarity">
    <text evidence="9">Belongs to the MurJ/MviN family.</text>
</comment>
<feature type="transmembrane region" description="Helical" evidence="10">
    <location>
        <begin position="340"/>
        <end position="363"/>
    </location>
</feature>
<evidence type="ECO:0000256" key="9">
    <source>
        <dbReference type="ARBA" id="ARBA00061532"/>
    </source>
</evidence>
<feature type="transmembrane region" description="Helical" evidence="10">
    <location>
        <begin position="297"/>
        <end position="320"/>
    </location>
</feature>
<evidence type="ECO:0000256" key="10">
    <source>
        <dbReference type="SAM" id="Phobius"/>
    </source>
</evidence>
<evidence type="ECO:0008006" key="13">
    <source>
        <dbReference type="Google" id="ProtNLM"/>
    </source>
</evidence>
<dbReference type="Pfam" id="PF03023">
    <property type="entry name" value="MurJ"/>
    <property type="match status" value="1"/>
</dbReference>
<evidence type="ECO:0000256" key="6">
    <source>
        <dbReference type="ARBA" id="ARBA00022989"/>
    </source>
</evidence>
<evidence type="ECO:0000313" key="12">
    <source>
        <dbReference type="Proteomes" id="UP000182798"/>
    </source>
</evidence>
<dbReference type="AlphaFoldDB" id="A0A1J5UN12"/>
<accession>A0A1J5UN12</accession>
<keyword evidence="2" id="KW-1003">Cell membrane</keyword>
<protein>
    <recommendedName>
        <fullName evidence="13">Lipid II flippase MurJ</fullName>
    </recommendedName>
</protein>
<organism evidence="11 12">
    <name type="scientific">Bathymodiolus thermophilus thioautotrophic gill symbiont</name>
    <dbReference type="NCBI Taxonomy" id="2360"/>
    <lineage>
        <taxon>Bacteria</taxon>
        <taxon>Pseudomonadati</taxon>
        <taxon>Pseudomonadota</taxon>
        <taxon>Gammaproteobacteria</taxon>
        <taxon>sulfur-oxidizing symbionts</taxon>
    </lineage>
</organism>
<evidence type="ECO:0000256" key="3">
    <source>
        <dbReference type="ARBA" id="ARBA00022692"/>
    </source>
</evidence>
<feature type="transmembrane region" description="Helical" evidence="10">
    <location>
        <begin position="401"/>
        <end position="420"/>
    </location>
</feature>
<feature type="transmembrane region" description="Helical" evidence="10">
    <location>
        <begin position="462"/>
        <end position="482"/>
    </location>
</feature>
<keyword evidence="6 10" id="KW-1133">Transmembrane helix</keyword>
<dbReference type="GO" id="GO:0005886">
    <property type="term" value="C:plasma membrane"/>
    <property type="evidence" value="ECO:0007669"/>
    <property type="project" value="UniProtKB-SubCell"/>
</dbReference>
<dbReference type="Proteomes" id="UP000182798">
    <property type="component" value="Unassembled WGS sequence"/>
</dbReference>
<dbReference type="PRINTS" id="PR01806">
    <property type="entry name" value="VIRFACTRMVIN"/>
</dbReference>
<dbReference type="PANTHER" id="PTHR47019:SF1">
    <property type="entry name" value="LIPID II FLIPPASE MURJ"/>
    <property type="match status" value="1"/>
</dbReference>
<keyword evidence="3 10" id="KW-0812">Transmembrane</keyword>
<dbReference type="EMBL" id="MIQH01000125">
    <property type="protein sequence ID" value="OIR25615.1"/>
    <property type="molecule type" value="Genomic_DNA"/>
</dbReference>
<feature type="transmembrane region" description="Helical" evidence="10">
    <location>
        <begin position="266"/>
        <end position="285"/>
    </location>
</feature>
<evidence type="ECO:0000256" key="4">
    <source>
        <dbReference type="ARBA" id="ARBA00022960"/>
    </source>
</evidence>
<sequence length="496" mass="54669">MIKSILISSLILNLGLLLGRFSGFVRESIVATTYGATSEADIIVLMLTVPDLLVGILVGGAMGAVLIPEFNLNLNNAKKLLFQVTVCFGIIFILISTLLHWQSYALVELLAPGFTKSQTLKASIGLSWVVWLMPLTVLSGVITAYLHAQNKFFTVSLGTLIINSTIIAGLLLAYFGHDSVFLIAMFVLLGGALRLFSQLILVGIRWSPIQSFDFILLNKGILFHYFQALLSGSILIFIPVLARAFASYTGEGSVAIINYSIKLIEFPLVAIITVLAVILFPKLSDGFINNKKLYRKLTVYGAQAILSISLLTMIALMLLSKHYVDAVFNYGHMQTDDLLLIQRLITIGLLTLPLQGISFFFTIIFHSQKNTKTPLIINSISLSVFILIYIGNVFGSNLESIMWGMVCSYGLTCVLQILLLRIDNFKLSQIFLSIEFIVGLLVASITLYLLINWVSYVNFSPIVTLCIATLAGLISLIIFAIFNQEFRILIKGNRGL</sequence>
<dbReference type="RefSeq" id="WP_071563323.1">
    <property type="nucleotide sequence ID" value="NZ_MIQH01000125.1"/>
</dbReference>
<feature type="transmembrane region" description="Helical" evidence="10">
    <location>
        <begin position="225"/>
        <end position="246"/>
    </location>
</feature>
<keyword evidence="7 10" id="KW-0472">Membrane</keyword>
<evidence type="ECO:0000256" key="5">
    <source>
        <dbReference type="ARBA" id="ARBA00022984"/>
    </source>
</evidence>
<comment type="function">
    <text evidence="8">Involved in peptidoglycan biosynthesis. Transports lipid-linked peptidoglycan precursors from the inner to the outer leaflet of the cytoplasmic membrane.</text>
</comment>
<comment type="subcellular location">
    <subcellularLocation>
        <location evidence="1">Cell membrane</location>
        <topology evidence="1">Multi-pass membrane protein</topology>
    </subcellularLocation>
</comment>
<feature type="transmembrane region" description="Helical" evidence="10">
    <location>
        <begin position="152"/>
        <end position="175"/>
    </location>
</feature>
<feature type="transmembrane region" description="Helical" evidence="10">
    <location>
        <begin position="122"/>
        <end position="145"/>
    </location>
</feature>
<evidence type="ECO:0000256" key="8">
    <source>
        <dbReference type="ARBA" id="ARBA00060041"/>
    </source>
</evidence>
<keyword evidence="4" id="KW-0133">Cell shape</keyword>
<dbReference type="PANTHER" id="PTHR47019">
    <property type="entry name" value="LIPID II FLIPPASE MURJ"/>
    <property type="match status" value="1"/>
</dbReference>
<evidence type="ECO:0000313" key="11">
    <source>
        <dbReference type="EMBL" id="OIR25615.1"/>
    </source>
</evidence>
<feature type="transmembrane region" description="Helical" evidence="10">
    <location>
        <begin position="432"/>
        <end position="456"/>
    </location>
</feature>
<dbReference type="OrthoDB" id="6196544at2"/>
<dbReference type="GO" id="GO:0009252">
    <property type="term" value="P:peptidoglycan biosynthetic process"/>
    <property type="evidence" value="ECO:0007669"/>
    <property type="project" value="UniProtKB-KW"/>
</dbReference>